<dbReference type="InterPro" id="IPR050834">
    <property type="entry name" value="Glycosyltransf_2"/>
</dbReference>
<dbReference type="GO" id="GO:0016757">
    <property type="term" value="F:glycosyltransferase activity"/>
    <property type="evidence" value="ECO:0007669"/>
    <property type="project" value="UniProtKB-KW"/>
</dbReference>
<dbReference type="EMBL" id="LR134479">
    <property type="protein sequence ID" value="VEI22762.1"/>
    <property type="molecule type" value="Genomic_DNA"/>
</dbReference>
<dbReference type="PANTHER" id="PTHR43685">
    <property type="entry name" value="GLYCOSYLTRANSFERASE"/>
    <property type="match status" value="1"/>
</dbReference>
<evidence type="ECO:0000313" key="6">
    <source>
        <dbReference type="Proteomes" id="UP000282386"/>
    </source>
</evidence>
<dbReference type="InterPro" id="IPR001173">
    <property type="entry name" value="Glyco_trans_2-like"/>
</dbReference>
<evidence type="ECO:0000256" key="2">
    <source>
        <dbReference type="ARBA" id="ARBA00022676"/>
    </source>
</evidence>
<gene>
    <name evidence="5" type="ORF">NCTC10207_00848</name>
</gene>
<sequence>MGCDIFTVSAFSGGKIESLNSSILSVNHGIFFEQCGRELFVNAEDARTIVAPNNAQHSDTLYRTVAVVVTYNRKDLLPLTLAGIARGEAQPAAVVVVDNASTDGTAQYLADLHYPLPLDVITLPRNMGGAGGFAAGIDRALAQYDPDLVWVMDDDTEPTENTLYEAVKAWEGYSPVRALRPALVASKVVWDDGRDHPMNTMRTMFAAGAERHARAQSVGARPIRSASFVSILMDAQVMRQNGGLPLTEFFIWNDDFEFSTRLAHHRDAIAVPSSVAVHHTKTFGTTDAKPGPRFYNDVRNKLWVFTRCRTLSPLEKLLYGVSSARLWVSTVVRTDEKRTYFGYFVNGIRDAVRPPRPNAEVMAGVYPLHFPGRYGSSQAPVIVPDTDKTPDFSVLMSVYAEENPEYLDAALASNAREQSLRPTELVLVLDGPLTPELNTVIERWVAEGQAGRCAPIRTVPLPQNAGLAAALNEGLAACTHELVARADSDDISEPSRFERLIPALAASDCAVLGSAMHEVDAQNTVCEAKRSTVLGAERVQAAMPSRNPLYHPTVAFRKTPVQQVGGYEYVPGAEDWWLWSRLAAAGYKLDNLSEALVRYRVGAGAYTRRGGLVAWKQDWAIQHRLYTGHAITKAGWVKNMGVRTVYRFIPESVRRTAFRALVGAKSINQPHTSQRLFSIRSQFRKGT</sequence>
<organism evidence="5 6">
    <name type="scientific">Rothia aeria</name>
    <dbReference type="NCBI Taxonomy" id="172042"/>
    <lineage>
        <taxon>Bacteria</taxon>
        <taxon>Bacillati</taxon>
        <taxon>Actinomycetota</taxon>
        <taxon>Actinomycetes</taxon>
        <taxon>Micrococcales</taxon>
        <taxon>Micrococcaceae</taxon>
        <taxon>Rothia</taxon>
    </lineage>
</organism>
<proteinExistence type="inferred from homology"/>
<evidence type="ECO:0000313" key="5">
    <source>
        <dbReference type="EMBL" id="VEI22762.1"/>
    </source>
</evidence>
<accession>A0A7Z9A2A7</accession>
<evidence type="ECO:0000259" key="4">
    <source>
        <dbReference type="Pfam" id="PF00535"/>
    </source>
</evidence>
<keyword evidence="3 5" id="KW-0808">Transferase</keyword>
<dbReference type="SUPFAM" id="SSF53448">
    <property type="entry name" value="Nucleotide-diphospho-sugar transferases"/>
    <property type="match status" value="2"/>
</dbReference>
<reference evidence="5 6" key="1">
    <citation type="submission" date="2018-12" db="EMBL/GenBank/DDBJ databases">
        <authorList>
            <consortium name="Pathogen Informatics"/>
        </authorList>
    </citation>
    <scope>NUCLEOTIDE SEQUENCE [LARGE SCALE GENOMIC DNA]</scope>
    <source>
        <strain evidence="5 6">NCTC10207</strain>
    </source>
</reference>
<dbReference type="Proteomes" id="UP000282386">
    <property type="component" value="Chromosome"/>
</dbReference>
<name>A0A7Z9A2A7_9MICC</name>
<keyword evidence="2" id="KW-0328">Glycosyltransferase</keyword>
<comment type="similarity">
    <text evidence="1">Belongs to the glycosyltransferase 2 family.</text>
</comment>
<feature type="domain" description="Glycosyltransferase 2-like" evidence="4">
    <location>
        <begin position="393"/>
        <end position="522"/>
    </location>
</feature>
<dbReference type="InterPro" id="IPR029044">
    <property type="entry name" value="Nucleotide-diphossugar_trans"/>
</dbReference>
<dbReference type="Pfam" id="PF00535">
    <property type="entry name" value="Glycos_transf_2"/>
    <property type="match status" value="2"/>
</dbReference>
<dbReference type="PANTHER" id="PTHR43685:SF5">
    <property type="entry name" value="GLYCOSYLTRANSFERASE EPSE-RELATED"/>
    <property type="match status" value="1"/>
</dbReference>
<feature type="domain" description="Glycosyltransferase 2-like" evidence="4">
    <location>
        <begin position="67"/>
        <end position="172"/>
    </location>
</feature>
<dbReference type="AlphaFoldDB" id="A0A7Z9A2A7"/>
<evidence type="ECO:0000256" key="3">
    <source>
        <dbReference type="ARBA" id="ARBA00022679"/>
    </source>
</evidence>
<protein>
    <submittedName>
        <fullName evidence="5">N-glycosyltransferase</fullName>
    </submittedName>
</protein>
<dbReference type="Gene3D" id="3.90.550.10">
    <property type="entry name" value="Spore Coat Polysaccharide Biosynthesis Protein SpsA, Chain A"/>
    <property type="match status" value="2"/>
</dbReference>
<evidence type="ECO:0000256" key="1">
    <source>
        <dbReference type="ARBA" id="ARBA00006739"/>
    </source>
</evidence>